<feature type="transmembrane region" description="Helical" evidence="1">
    <location>
        <begin position="53"/>
        <end position="72"/>
    </location>
</feature>
<dbReference type="AlphaFoldDB" id="A0A971CZ49"/>
<evidence type="ECO:0000313" key="2">
    <source>
        <dbReference type="EMBL" id="NLT79814.1"/>
    </source>
</evidence>
<evidence type="ECO:0000313" key="3">
    <source>
        <dbReference type="Proteomes" id="UP000767327"/>
    </source>
</evidence>
<dbReference type="EMBL" id="JAAXZR010000021">
    <property type="protein sequence ID" value="NLT79814.1"/>
    <property type="molecule type" value="Genomic_DNA"/>
</dbReference>
<keyword evidence="1" id="KW-0812">Transmembrane</keyword>
<evidence type="ECO:0000256" key="1">
    <source>
        <dbReference type="SAM" id="Phobius"/>
    </source>
</evidence>
<comment type="caution">
    <text evidence="2">The sequence shown here is derived from an EMBL/GenBank/DDBJ whole genome shotgun (WGS) entry which is preliminary data.</text>
</comment>
<protein>
    <submittedName>
        <fullName evidence="2">Uncharacterized protein</fullName>
    </submittedName>
</protein>
<accession>A0A971CZ49</accession>
<gene>
    <name evidence="2" type="ORF">GXW98_05990</name>
</gene>
<keyword evidence="1" id="KW-0472">Membrane</keyword>
<reference evidence="2" key="1">
    <citation type="journal article" date="2020" name="Biotechnol. Biofuels">
        <title>New insights from the biogas microbiome by comprehensive genome-resolved metagenomics of nearly 1600 species originating from multiple anaerobic digesters.</title>
        <authorList>
            <person name="Campanaro S."/>
            <person name="Treu L."/>
            <person name="Rodriguez-R L.M."/>
            <person name="Kovalovszki A."/>
            <person name="Ziels R.M."/>
            <person name="Maus I."/>
            <person name="Zhu X."/>
            <person name="Kougias P.G."/>
            <person name="Basile A."/>
            <person name="Luo G."/>
            <person name="Schluter A."/>
            <person name="Konstantinidis K.T."/>
            <person name="Angelidaki I."/>
        </authorList>
    </citation>
    <scope>NUCLEOTIDE SEQUENCE</scope>
    <source>
        <strain evidence="2">AS01afH2WH_6</strain>
    </source>
</reference>
<organism evidence="2 3">
    <name type="scientific">Bifidobacterium crudilactis</name>
    <dbReference type="NCBI Taxonomy" id="327277"/>
    <lineage>
        <taxon>Bacteria</taxon>
        <taxon>Bacillati</taxon>
        <taxon>Actinomycetota</taxon>
        <taxon>Actinomycetes</taxon>
        <taxon>Bifidobacteriales</taxon>
        <taxon>Bifidobacteriaceae</taxon>
        <taxon>Bifidobacterium</taxon>
    </lineage>
</organism>
<reference evidence="2" key="2">
    <citation type="submission" date="2020-01" db="EMBL/GenBank/DDBJ databases">
        <authorList>
            <person name="Campanaro S."/>
        </authorList>
    </citation>
    <scope>NUCLEOTIDE SEQUENCE</scope>
    <source>
        <strain evidence="2">AS01afH2WH_6</strain>
    </source>
</reference>
<feature type="transmembrane region" description="Helical" evidence="1">
    <location>
        <begin position="20"/>
        <end position="41"/>
    </location>
</feature>
<dbReference type="Proteomes" id="UP000767327">
    <property type="component" value="Unassembled WGS sequence"/>
</dbReference>
<keyword evidence="1" id="KW-1133">Transmembrane helix</keyword>
<sequence>MVMVRVDFRGVPVETALARVRLRTAVLLSLCWVSFALFVGFTLPSAGLIHPPAWIQICQLVALIVAVSSLMVTRAWNKEVGTALADRLERDFDFDWYERYMDMAVAQAKGARAHRRLIVSTALAKARVQYIRGDFDRALTLLSDVNLQGLPRRQRALSSISCYVQGYMSALLAGRQRDMLAYYNLLTGFAAPNRRYREMKERALLVLSQRAGVIAGSGALGAVEDGRGSAHLTPFVRLENAYFSGLAEYARGNATYADELMRQVIELASGGESVYFVRKARQQLRHDTI</sequence>
<name>A0A971CZ49_9BIFI</name>
<dbReference type="RefSeq" id="WP_273173768.1">
    <property type="nucleotide sequence ID" value="NZ_JAAXZR010000021.1"/>
</dbReference>
<proteinExistence type="predicted"/>